<evidence type="ECO:0000256" key="5">
    <source>
        <dbReference type="ARBA" id="ARBA00022840"/>
    </source>
</evidence>
<evidence type="ECO:0000256" key="2">
    <source>
        <dbReference type="ARBA" id="ARBA00022679"/>
    </source>
</evidence>
<dbReference type="AlphaFoldDB" id="A0A2G5CSE1"/>
<evidence type="ECO:0000256" key="1">
    <source>
        <dbReference type="ARBA" id="ARBA00022527"/>
    </source>
</evidence>
<protein>
    <recommendedName>
        <fullName evidence="8">Protein kinase domain-containing protein</fullName>
    </recommendedName>
</protein>
<dbReference type="SMART" id="SM00220">
    <property type="entry name" value="S_TKc"/>
    <property type="match status" value="1"/>
</dbReference>
<evidence type="ECO:0000259" key="8">
    <source>
        <dbReference type="PROSITE" id="PS50011"/>
    </source>
</evidence>
<feature type="domain" description="Protein kinase" evidence="8">
    <location>
        <begin position="124"/>
        <end position="377"/>
    </location>
</feature>
<dbReference type="PROSITE" id="PS00108">
    <property type="entry name" value="PROTEIN_KINASE_ST"/>
    <property type="match status" value="1"/>
</dbReference>
<dbReference type="InterPro" id="IPR000719">
    <property type="entry name" value="Prot_kinase_dom"/>
</dbReference>
<dbReference type="Gene3D" id="1.10.510.10">
    <property type="entry name" value="Transferase(Phosphotransferase) domain 1"/>
    <property type="match status" value="1"/>
</dbReference>
<gene>
    <name evidence="9" type="ORF">AQUCO_03800064v1</name>
</gene>
<dbReference type="InterPro" id="IPR051681">
    <property type="entry name" value="Ser/Thr_Kinases-Pseudokinases"/>
</dbReference>
<comment type="similarity">
    <text evidence="7">Belongs to the protein kinase superfamily.</text>
</comment>
<accession>A0A2G5CSE1</accession>
<reference evidence="9 10" key="1">
    <citation type="submission" date="2017-09" db="EMBL/GenBank/DDBJ databases">
        <title>WGS assembly of Aquilegia coerulea Goldsmith.</title>
        <authorList>
            <person name="Hodges S."/>
            <person name="Kramer E."/>
            <person name="Nordborg M."/>
            <person name="Tomkins J."/>
            <person name="Borevitz J."/>
            <person name="Derieg N."/>
            <person name="Yan J."/>
            <person name="Mihaltcheva S."/>
            <person name="Hayes R.D."/>
            <person name="Rokhsar D."/>
        </authorList>
    </citation>
    <scope>NUCLEOTIDE SEQUENCE [LARGE SCALE GENOMIC DNA]</scope>
    <source>
        <strain evidence="10">cv. Goldsmith</strain>
    </source>
</reference>
<dbReference type="InterPro" id="IPR001245">
    <property type="entry name" value="Ser-Thr/Tyr_kinase_cat_dom"/>
</dbReference>
<keyword evidence="3 6" id="KW-0547">Nucleotide-binding</keyword>
<evidence type="ECO:0000256" key="4">
    <source>
        <dbReference type="ARBA" id="ARBA00022777"/>
    </source>
</evidence>
<dbReference type="OrthoDB" id="339325at2759"/>
<dbReference type="InterPro" id="IPR017441">
    <property type="entry name" value="Protein_kinase_ATP_BS"/>
</dbReference>
<dbReference type="PANTHER" id="PTHR44329:SF96">
    <property type="entry name" value="OS04G0610900 PROTEIN"/>
    <property type="match status" value="1"/>
</dbReference>
<keyword evidence="1 7" id="KW-0723">Serine/threonine-protein kinase</keyword>
<dbReference type="Gene3D" id="3.30.200.20">
    <property type="entry name" value="Phosphorylase Kinase, domain 1"/>
    <property type="match status" value="1"/>
</dbReference>
<dbReference type="InParanoid" id="A0A2G5CSE1"/>
<dbReference type="STRING" id="218851.A0A2G5CSE1"/>
<sequence>MLIIVSIGLINRFNGNDPQTVTENVDVDANAAGQVQLVEQEVAGDLQENVDIDANAAGQVQLVEQEVAGDLQGALATDVDVNAAEEVQLVEQEVAGELQESVEVGTSSSFAVDYLEIAWTDLQFDNIPLVGEGAFGDVRKATWHESEVAVKVMKKEIQDSEIKKFQTEVSIMKSARHPNIVQFMGVVSRFPHPAIVTEFVSGGSLHDKIKTRRLSQGRRLSIALDVARGMNYLHCFKPPIVHLDLKSPNILLDSHLGAKICDFGLARFRAGTFIPSKYVAGTPKWSAPEAFKDEPANEKADVYSFGVILWELVTWKEPWSGYDPHQVITAVSLLNERLAIPANTCPELVSLMESCWKESPEERPTAELIVRTLHDHQRESGNLTIQ</sequence>
<keyword evidence="4" id="KW-0418">Kinase</keyword>
<feature type="binding site" evidence="6">
    <location>
        <position position="151"/>
    </location>
    <ligand>
        <name>ATP</name>
        <dbReference type="ChEBI" id="CHEBI:30616"/>
    </ligand>
</feature>
<name>A0A2G5CSE1_AQUCA</name>
<evidence type="ECO:0000256" key="6">
    <source>
        <dbReference type="PROSITE-ProRule" id="PRU10141"/>
    </source>
</evidence>
<dbReference type="PROSITE" id="PS00107">
    <property type="entry name" value="PROTEIN_KINASE_ATP"/>
    <property type="match status" value="1"/>
</dbReference>
<evidence type="ECO:0000313" key="9">
    <source>
        <dbReference type="EMBL" id="PIA34214.1"/>
    </source>
</evidence>
<keyword evidence="10" id="KW-1185">Reference proteome</keyword>
<dbReference type="Pfam" id="PF07714">
    <property type="entry name" value="PK_Tyr_Ser-Thr"/>
    <property type="match status" value="1"/>
</dbReference>
<dbReference type="Proteomes" id="UP000230069">
    <property type="component" value="Unassembled WGS sequence"/>
</dbReference>
<dbReference type="PRINTS" id="PR00109">
    <property type="entry name" value="TYRKINASE"/>
</dbReference>
<proteinExistence type="inferred from homology"/>
<dbReference type="PANTHER" id="PTHR44329">
    <property type="entry name" value="SERINE/THREONINE-PROTEIN KINASE TNNI3K-RELATED"/>
    <property type="match status" value="1"/>
</dbReference>
<dbReference type="FunFam" id="3.30.200.20:FF:000180">
    <property type="entry name" value="serine/threonine-protein kinase STY46-like"/>
    <property type="match status" value="1"/>
</dbReference>
<dbReference type="GO" id="GO:0004674">
    <property type="term" value="F:protein serine/threonine kinase activity"/>
    <property type="evidence" value="ECO:0007669"/>
    <property type="project" value="UniProtKB-KW"/>
</dbReference>
<dbReference type="GO" id="GO:0005524">
    <property type="term" value="F:ATP binding"/>
    <property type="evidence" value="ECO:0007669"/>
    <property type="project" value="UniProtKB-UniRule"/>
</dbReference>
<dbReference type="SUPFAM" id="SSF56112">
    <property type="entry name" value="Protein kinase-like (PK-like)"/>
    <property type="match status" value="1"/>
</dbReference>
<dbReference type="EMBL" id="KZ305055">
    <property type="protein sequence ID" value="PIA34214.1"/>
    <property type="molecule type" value="Genomic_DNA"/>
</dbReference>
<organism evidence="9 10">
    <name type="scientific">Aquilegia coerulea</name>
    <name type="common">Rocky mountain columbine</name>
    <dbReference type="NCBI Taxonomy" id="218851"/>
    <lineage>
        <taxon>Eukaryota</taxon>
        <taxon>Viridiplantae</taxon>
        <taxon>Streptophyta</taxon>
        <taxon>Embryophyta</taxon>
        <taxon>Tracheophyta</taxon>
        <taxon>Spermatophyta</taxon>
        <taxon>Magnoliopsida</taxon>
        <taxon>Ranunculales</taxon>
        <taxon>Ranunculaceae</taxon>
        <taxon>Thalictroideae</taxon>
        <taxon>Aquilegia</taxon>
    </lineage>
</organism>
<evidence type="ECO:0000256" key="3">
    <source>
        <dbReference type="ARBA" id="ARBA00022741"/>
    </source>
</evidence>
<keyword evidence="2" id="KW-0808">Transferase</keyword>
<dbReference type="CDD" id="cd13999">
    <property type="entry name" value="STKc_MAP3K-like"/>
    <property type="match status" value="1"/>
</dbReference>
<dbReference type="InterPro" id="IPR011009">
    <property type="entry name" value="Kinase-like_dom_sf"/>
</dbReference>
<keyword evidence="5 6" id="KW-0067">ATP-binding</keyword>
<evidence type="ECO:0000313" key="10">
    <source>
        <dbReference type="Proteomes" id="UP000230069"/>
    </source>
</evidence>
<evidence type="ECO:0000256" key="7">
    <source>
        <dbReference type="RuleBase" id="RU000304"/>
    </source>
</evidence>
<dbReference type="PROSITE" id="PS50011">
    <property type="entry name" value="PROTEIN_KINASE_DOM"/>
    <property type="match status" value="1"/>
</dbReference>
<dbReference type="InterPro" id="IPR008271">
    <property type="entry name" value="Ser/Thr_kinase_AS"/>
</dbReference>